<feature type="region of interest" description="Disordered" evidence="1">
    <location>
        <begin position="175"/>
        <end position="211"/>
    </location>
</feature>
<evidence type="ECO:0000256" key="1">
    <source>
        <dbReference type="SAM" id="MobiDB-lite"/>
    </source>
</evidence>
<comment type="caution">
    <text evidence="2">The sequence shown here is derived from an EMBL/GenBank/DDBJ whole genome shotgun (WGS) entry which is preliminary data.</text>
</comment>
<keyword evidence="3" id="KW-1185">Reference proteome</keyword>
<dbReference type="Proteomes" id="UP000886523">
    <property type="component" value="Unassembled WGS sequence"/>
</dbReference>
<feature type="compositionally biased region" description="Polar residues" evidence="1">
    <location>
        <begin position="85"/>
        <end position="111"/>
    </location>
</feature>
<evidence type="ECO:0000313" key="2">
    <source>
        <dbReference type="EMBL" id="KAF9520376.1"/>
    </source>
</evidence>
<protein>
    <submittedName>
        <fullName evidence="2">Uncharacterized protein</fullName>
    </submittedName>
</protein>
<gene>
    <name evidence="2" type="ORF">BS47DRAFT_1336013</name>
</gene>
<reference evidence="2" key="1">
    <citation type="journal article" date="2020" name="Nat. Commun.">
        <title>Large-scale genome sequencing of mycorrhizal fungi provides insights into the early evolution of symbiotic traits.</title>
        <authorList>
            <person name="Miyauchi S."/>
            <person name="Kiss E."/>
            <person name="Kuo A."/>
            <person name="Drula E."/>
            <person name="Kohler A."/>
            <person name="Sanchez-Garcia M."/>
            <person name="Morin E."/>
            <person name="Andreopoulos B."/>
            <person name="Barry K.W."/>
            <person name="Bonito G."/>
            <person name="Buee M."/>
            <person name="Carver A."/>
            <person name="Chen C."/>
            <person name="Cichocki N."/>
            <person name="Clum A."/>
            <person name="Culley D."/>
            <person name="Crous P.W."/>
            <person name="Fauchery L."/>
            <person name="Girlanda M."/>
            <person name="Hayes R.D."/>
            <person name="Keri Z."/>
            <person name="LaButti K."/>
            <person name="Lipzen A."/>
            <person name="Lombard V."/>
            <person name="Magnuson J."/>
            <person name="Maillard F."/>
            <person name="Murat C."/>
            <person name="Nolan M."/>
            <person name="Ohm R.A."/>
            <person name="Pangilinan J."/>
            <person name="Pereira M.F."/>
            <person name="Perotto S."/>
            <person name="Peter M."/>
            <person name="Pfister S."/>
            <person name="Riley R."/>
            <person name="Sitrit Y."/>
            <person name="Stielow J.B."/>
            <person name="Szollosi G."/>
            <person name="Zifcakova L."/>
            <person name="Stursova M."/>
            <person name="Spatafora J.W."/>
            <person name="Tedersoo L."/>
            <person name="Vaario L.M."/>
            <person name="Yamada A."/>
            <person name="Yan M."/>
            <person name="Wang P."/>
            <person name="Xu J."/>
            <person name="Bruns T."/>
            <person name="Baldrian P."/>
            <person name="Vilgalys R."/>
            <person name="Dunand C."/>
            <person name="Henrissat B."/>
            <person name="Grigoriev I.V."/>
            <person name="Hibbett D."/>
            <person name="Nagy L.G."/>
            <person name="Martin F.M."/>
        </authorList>
    </citation>
    <scope>NUCLEOTIDE SEQUENCE</scope>
    <source>
        <strain evidence="2">UP504</strain>
    </source>
</reference>
<dbReference type="AlphaFoldDB" id="A0A9P6BA20"/>
<feature type="region of interest" description="Disordered" evidence="1">
    <location>
        <begin position="73"/>
        <end position="111"/>
    </location>
</feature>
<sequence length="257" mass="27896">MPLSPPPTVKFPSLVVFASPTIQPPSVPPVSNTAPGQDLSPESVIAFRRTSKSNLASDTLVAAHIKLQNALRAHDDTHERPSHNFKATTPANNENPPGLNENTPQTDFHTRSNSSLKLIPKGDEETQACNTNIGADPDAGPSLQIHRQFQQVIAEMKLNRSNGPSKNSILTTAQLKSVPTPPHPNQCDRSNGRSEPSRMRGEEHEGSNEARADAVALKLLEESVLEQQQEKALRGLADRLRETAAKKRSLAAVLARM</sequence>
<proteinExistence type="predicted"/>
<dbReference type="EMBL" id="MU128912">
    <property type="protein sequence ID" value="KAF9520376.1"/>
    <property type="molecule type" value="Genomic_DNA"/>
</dbReference>
<name>A0A9P6BA20_9AGAM</name>
<evidence type="ECO:0000313" key="3">
    <source>
        <dbReference type="Proteomes" id="UP000886523"/>
    </source>
</evidence>
<feature type="compositionally biased region" description="Basic and acidic residues" evidence="1">
    <location>
        <begin position="190"/>
        <end position="211"/>
    </location>
</feature>
<feature type="compositionally biased region" description="Basic and acidic residues" evidence="1">
    <location>
        <begin position="73"/>
        <end position="82"/>
    </location>
</feature>
<organism evidence="2 3">
    <name type="scientific">Hydnum rufescens UP504</name>
    <dbReference type="NCBI Taxonomy" id="1448309"/>
    <lineage>
        <taxon>Eukaryota</taxon>
        <taxon>Fungi</taxon>
        <taxon>Dikarya</taxon>
        <taxon>Basidiomycota</taxon>
        <taxon>Agaricomycotina</taxon>
        <taxon>Agaricomycetes</taxon>
        <taxon>Cantharellales</taxon>
        <taxon>Hydnaceae</taxon>
        <taxon>Hydnum</taxon>
    </lineage>
</organism>
<accession>A0A9P6BA20</accession>